<dbReference type="Pfam" id="PF07228">
    <property type="entry name" value="SpoIIE"/>
    <property type="match status" value="1"/>
</dbReference>
<name>A0A1C3JSX9_9GAMM</name>
<dbReference type="InterPro" id="IPR036890">
    <property type="entry name" value="HATPase_C_sf"/>
</dbReference>
<keyword evidence="1" id="KW-0378">Hydrolase</keyword>
<dbReference type="EMBL" id="FLRA01000017">
    <property type="protein sequence ID" value="SBT18150.1"/>
    <property type="molecule type" value="Genomic_DNA"/>
</dbReference>
<evidence type="ECO:0000256" key="2">
    <source>
        <dbReference type="PROSITE-ProRule" id="PRU00169"/>
    </source>
</evidence>
<dbReference type="PROSITE" id="PS50110">
    <property type="entry name" value="RESPONSE_REGULATORY"/>
    <property type="match status" value="1"/>
</dbReference>
<accession>A0A1C3JSX9</accession>
<dbReference type="Proteomes" id="UP000092840">
    <property type="component" value="Unassembled WGS sequence"/>
</dbReference>
<reference evidence="4 7" key="1">
    <citation type="submission" date="2016-06" db="EMBL/GenBank/DDBJ databases">
        <authorList>
            <person name="Kjaerup R.B."/>
            <person name="Dalgaard T.S."/>
            <person name="Juul-Madsen H.R."/>
        </authorList>
    </citation>
    <scope>NUCLEOTIDE SEQUENCE [LARGE SCALE GENOMIC DNA]</scope>
    <source>
        <strain evidence="4 7">CECT 5115</strain>
    </source>
</reference>
<evidence type="ECO:0000313" key="4">
    <source>
        <dbReference type="EMBL" id="SBT18150.1"/>
    </source>
</evidence>
<dbReference type="CDD" id="cd00156">
    <property type="entry name" value="REC"/>
    <property type="match status" value="1"/>
</dbReference>
<evidence type="ECO:0000259" key="3">
    <source>
        <dbReference type="PROSITE" id="PS50110"/>
    </source>
</evidence>
<dbReference type="SUPFAM" id="SSF52172">
    <property type="entry name" value="CheY-like"/>
    <property type="match status" value="1"/>
</dbReference>
<feature type="modified residue" description="4-aspartylphosphate" evidence="2">
    <location>
        <position position="55"/>
    </location>
</feature>
<dbReference type="RefSeq" id="WP_067036505.1">
    <property type="nucleotide sequence ID" value="NZ_FLRA01000017.1"/>
</dbReference>
<dbReference type="Gene3D" id="3.40.50.2300">
    <property type="match status" value="1"/>
</dbReference>
<dbReference type="Gene3D" id="3.30.565.10">
    <property type="entry name" value="Histidine kinase-like ATPase, C-terminal domain"/>
    <property type="match status" value="1"/>
</dbReference>
<evidence type="ECO:0000313" key="6">
    <source>
        <dbReference type="Proteomes" id="UP000092840"/>
    </source>
</evidence>
<dbReference type="Pfam" id="PF00072">
    <property type="entry name" value="Response_reg"/>
    <property type="match status" value="1"/>
</dbReference>
<keyword evidence="6" id="KW-1185">Reference proteome</keyword>
<dbReference type="PANTHER" id="PTHR43156">
    <property type="entry name" value="STAGE II SPORULATION PROTEIN E-RELATED"/>
    <property type="match status" value="1"/>
</dbReference>
<reference evidence="5 6" key="2">
    <citation type="submission" date="2016-06" db="EMBL/GenBank/DDBJ databases">
        <authorList>
            <person name="Rodrigo-Torres L."/>
            <person name="Arahal D.R."/>
        </authorList>
    </citation>
    <scope>NUCLEOTIDE SEQUENCE [LARGE SCALE GENOMIC DNA]</scope>
    <source>
        <strain evidence="5 6">CECT 5116</strain>
    </source>
</reference>
<evidence type="ECO:0000313" key="5">
    <source>
        <dbReference type="EMBL" id="SBT22530.1"/>
    </source>
</evidence>
<dbReference type="InterPro" id="IPR052016">
    <property type="entry name" value="Bact_Sigma-Reg"/>
</dbReference>
<feature type="domain" description="Response regulatory" evidence="3">
    <location>
        <begin position="6"/>
        <end position="120"/>
    </location>
</feature>
<evidence type="ECO:0000313" key="7">
    <source>
        <dbReference type="Proteomes" id="UP000092871"/>
    </source>
</evidence>
<protein>
    <submittedName>
        <fullName evidence="4">Transcriptional regulatory protein OmpR</fullName>
    </submittedName>
</protein>
<dbReference type="InterPro" id="IPR001789">
    <property type="entry name" value="Sig_transdc_resp-reg_receiver"/>
</dbReference>
<dbReference type="Gene3D" id="3.60.40.10">
    <property type="entry name" value="PPM-type phosphatase domain"/>
    <property type="match status" value="1"/>
</dbReference>
<dbReference type="AlphaFoldDB" id="A0A1C3JSX9"/>
<dbReference type="InterPro" id="IPR036457">
    <property type="entry name" value="PPM-type-like_dom_sf"/>
</dbReference>
<dbReference type="GO" id="GO:0000160">
    <property type="term" value="P:phosphorelay signal transduction system"/>
    <property type="evidence" value="ECO:0007669"/>
    <property type="project" value="InterPro"/>
</dbReference>
<proteinExistence type="predicted"/>
<evidence type="ECO:0000256" key="1">
    <source>
        <dbReference type="ARBA" id="ARBA00022801"/>
    </source>
</evidence>
<dbReference type="SMART" id="SM00331">
    <property type="entry name" value="PP2C_SIG"/>
    <property type="match status" value="1"/>
</dbReference>
<keyword evidence="2" id="KW-0597">Phosphoprotein</keyword>
<dbReference type="InterPro" id="IPR011006">
    <property type="entry name" value="CheY-like_superfamily"/>
</dbReference>
<sequence>MPSENFVLILEDDISTRLIVSKSLTVQGIKSVVAANIADAEALISKHDICLFLLDVHLPDGDSTSLVATLRETHPLVPILIMTGDYEQNRVSEFFDLGVRDFINKPVHPILLASRVSSFIRSYATEKALFEANEMYQRIAHEKEQEEALAHYVYNHILKVHTTKIAGLDVAIRSSGRFCGDMLLSAKAPNGSLIVMLADATGHGMAAALTIYPMVSTFAAMVSKGLSLGAILRELSSKHNQSIPQNRFVAAILLEISPKDNSLKVWNGGMPAALMFDKAGELTKVTSKNVAIGILPEDLISTKMESFELSDIKKIALFSDGLIENKVIDGRNIPFSEGYDIIAKNLDDSHGLLSLMHGYELFEGESSDHDDMTLAVLDLELIQEELREEEPEDLQIPGSFDFSFELRGSSLNNEKFAFSLSDLLSTYGFNKEFCQKVFTVVTELLVNAVDHGIFNIPSNLKEEDFITYLSMREQKKANVSPSDKVMIEVKWDEIEHTLFISLGDSGAGYKVENIETADDTAAYGRGLKLITSLCKTFFYDQEINTTHVSLKY</sequence>
<gene>
    <name evidence="4" type="primary">ompR_3</name>
    <name evidence="5" type="synonym">ompR_4</name>
    <name evidence="4" type="ORF">MGA5115_02271</name>
    <name evidence="5" type="ORF">MGA5116_03153</name>
</gene>
<dbReference type="GO" id="GO:0016791">
    <property type="term" value="F:phosphatase activity"/>
    <property type="evidence" value="ECO:0007669"/>
    <property type="project" value="TreeGrafter"/>
</dbReference>
<organism evidence="4 7">
    <name type="scientific">Marinomonas gallaica</name>
    <dbReference type="NCBI Taxonomy" id="1806667"/>
    <lineage>
        <taxon>Bacteria</taxon>
        <taxon>Pseudomonadati</taxon>
        <taxon>Pseudomonadota</taxon>
        <taxon>Gammaproteobacteria</taxon>
        <taxon>Oceanospirillales</taxon>
        <taxon>Oceanospirillaceae</taxon>
        <taxon>Marinomonas</taxon>
    </lineage>
</organism>
<dbReference type="OrthoDB" id="9811749at2"/>
<dbReference type="EMBL" id="FLRB01000019">
    <property type="protein sequence ID" value="SBT22530.1"/>
    <property type="molecule type" value="Genomic_DNA"/>
</dbReference>
<dbReference type="Proteomes" id="UP000092871">
    <property type="component" value="Unassembled WGS sequence"/>
</dbReference>
<dbReference type="SMART" id="SM00448">
    <property type="entry name" value="REC"/>
    <property type="match status" value="1"/>
</dbReference>
<dbReference type="PANTHER" id="PTHR43156:SF2">
    <property type="entry name" value="STAGE II SPORULATION PROTEIN E"/>
    <property type="match status" value="1"/>
</dbReference>
<dbReference type="InterPro" id="IPR001932">
    <property type="entry name" value="PPM-type_phosphatase-like_dom"/>
</dbReference>